<dbReference type="RefSeq" id="WP_172830793.1">
    <property type="nucleotide sequence ID" value="NZ_LT629751.1"/>
</dbReference>
<gene>
    <name evidence="12" type="ORF">SAMN05216221_2718</name>
</gene>
<dbReference type="InterPro" id="IPR012902">
    <property type="entry name" value="N_methyl_site"/>
</dbReference>
<organism evidence="12 13">
    <name type="scientific">Pseudomonas oryzae</name>
    <dbReference type="NCBI Taxonomy" id="1392877"/>
    <lineage>
        <taxon>Bacteria</taxon>
        <taxon>Pseudomonadati</taxon>
        <taxon>Pseudomonadota</taxon>
        <taxon>Gammaproteobacteria</taxon>
        <taxon>Pseudomonadales</taxon>
        <taxon>Pseudomonadaceae</taxon>
        <taxon>Pseudomonas</taxon>
    </lineage>
</organism>
<evidence type="ECO:0000256" key="9">
    <source>
        <dbReference type="ARBA" id="ARBA00025772"/>
    </source>
</evidence>
<keyword evidence="4" id="KW-0488">Methylation</keyword>
<keyword evidence="8" id="KW-0472">Membrane</keyword>
<dbReference type="PROSITE" id="PS00409">
    <property type="entry name" value="PROKAR_NTER_METHYL"/>
    <property type="match status" value="1"/>
</dbReference>
<dbReference type="SUPFAM" id="SSF54523">
    <property type="entry name" value="Pili subunits"/>
    <property type="match status" value="1"/>
</dbReference>
<comment type="similarity">
    <text evidence="9">Belongs to the GSP H family.</text>
</comment>
<evidence type="ECO:0000259" key="11">
    <source>
        <dbReference type="Pfam" id="PF12019"/>
    </source>
</evidence>
<dbReference type="STRING" id="1392877.SAMN05216221_2718"/>
<evidence type="ECO:0000256" key="4">
    <source>
        <dbReference type="ARBA" id="ARBA00022481"/>
    </source>
</evidence>
<dbReference type="AlphaFoldDB" id="A0A1H1VCP4"/>
<feature type="domain" description="General secretion pathway GspH" evidence="11">
    <location>
        <begin position="46"/>
        <end position="159"/>
    </location>
</feature>
<keyword evidence="13" id="KW-1185">Reference proteome</keyword>
<evidence type="ECO:0000256" key="5">
    <source>
        <dbReference type="ARBA" id="ARBA00022519"/>
    </source>
</evidence>
<dbReference type="EMBL" id="LT629751">
    <property type="protein sequence ID" value="SDS81959.1"/>
    <property type="molecule type" value="Genomic_DNA"/>
</dbReference>
<comment type="subcellular location">
    <subcellularLocation>
        <location evidence="1">Cell inner membrane</location>
        <topology evidence="1">Single-pass membrane protein</topology>
    </subcellularLocation>
</comment>
<evidence type="ECO:0000256" key="10">
    <source>
        <dbReference type="ARBA" id="ARBA00030775"/>
    </source>
</evidence>
<evidence type="ECO:0000313" key="13">
    <source>
        <dbReference type="Proteomes" id="UP000243359"/>
    </source>
</evidence>
<evidence type="ECO:0000256" key="3">
    <source>
        <dbReference type="ARBA" id="ARBA00022475"/>
    </source>
</evidence>
<dbReference type="GO" id="GO:0015627">
    <property type="term" value="C:type II protein secretion system complex"/>
    <property type="evidence" value="ECO:0007669"/>
    <property type="project" value="InterPro"/>
</dbReference>
<evidence type="ECO:0000313" key="12">
    <source>
        <dbReference type="EMBL" id="SDS81959.1"/>
    </source>
</evidence>
<evidence type="ECO:0000256" key="8">
    <source>
        <dbReference type="ARBA" id="ARBA00023136"/>
    </source>
</evidence>
<protein>
    <recommendedName>
        <fullName evidence="2">Type II secretion system protein H</fullName>
    </recommendedName>
    <alternativeName>
        <fullName evidence="10">General secretion pathway protein H</fullName>
    </alternativeName>
</protein>
<evidence type="ECO:0000256" key="7">
    <source>
        <dbReference type="ARBA" id="ARBA00022989"/>
    </source>
</evidence>
<evidence type="ECO:0000256" key="6">
    <source>
        <dbReference type="ARBA" id="ARBA00022692"/>
    </source>
</evidence>
<dbReference type="Pfam" id="PF07963">
    <property type="entry name" value="N_methyl"/>
    <property type="match status" value="1"/>
</dbReference>
<keyword evidence="3" id="KW-1003">Cell membrane</keyword>
<keyword evidence="6" id="KW-0812">Transmembrane</keyword>
<evidence type="ECO:0000256" key="1">
    <source>
        <dbReference type="ARBA" id="ARBA00004377"/>
    </source>
</evidence>
<dbReference type="NCBIfam" id="TIGR02532">
    <property type="entry name" value="IV_pilin_GFxxxE"/>
    <property type="match status" value="1"/>
</dbReference>
<proteinExistence type="inferred from homology"/>
<dbReference type="InterPro" id="IPR022346">
    <property type="entry name" value="T2SS_GspH"/>
</dbReference>
<evidence type="ECO:0000256" key="2">
    <source>
        <dbReference type="ARBA" id="ARBA00021549"/>
    </source>
</evidence>
<accession>A0A1H1VCP4</accession>
<dbReference type="GO" id="GO:0005886">
    <property type="term" value="C:plasma membrane"/>
    <property type="evidence" value="ECO:0007669"/>
    <property type="project" value="UniProtKB-SubCell"/>
</dbReference>
<dbReference type="Gene3D" id="3.55.40.10">
    <property type="entry name" value="minor pseudopilin epsh domain"/>
    <property type="match status" value="1"/>
</dbReference>
<dbReference type="GO" id="GO:0015628">
    <property type="term" value="P:protein secretion by the type II secretion system"/>
    <property type="evidence" value="ECO:0007669"/>
    <property type="project" value="InterPro"/>
</dbReference>
<sequence>MSDNNRGFTLIEALVALALLAILSGLAAPSLSQFMHAQQIRRASIDLASAFILARQEAITRQRAVIITNIAGNWANGWRMFVDQDGDGIQDSGEQQLRVSDGIADGVRISGNTPVSRYVRYTPSGEAKLQSGAFQAGTITLCHRDGQQAMRKLVLSATGRLRTLKEAAGTC</sequence>
<dbReference type="Pfam" id="PF12019">
    <property type="entry name" value="GspH"/>
    <property type="match status" value="1"/>
</dbReference>
<dbReference type="Proteomes" id="UP000243359">
    <property type="component" value="Chromosome I"/>
</dbReference>
<keyword evidence="5" id="KW-0997">Cell inner membrane</keyword>
<keyword evidence="7" id="KW-1133">Transmembrane helix</keyword>
<dbReference type="InterPro" id="IPR045584">
    <property type="entry name" value="Pilin-like"/>
</dbReference>
<reference evidence="13" key="1">
    <citation type="submission" date="2016-10" db="EMBL/GenBank/DDBJ databases">
        <authorList>
            <person name="Varghese N."/>
            <person name="Submissions S."/>
        </authorList>
    </citation>
    <scope>NUCLEOTIDE SEQUENCE [LARGE SCALE GENOMIC DNA]</scope>
    <source>
        <strain evidence="13">KCTC 32247</strain>
    </source>
</reference>
<name>A0A1H1VCP4_9PSED</name>